<dbReference type="RefSeq" id="XP_026725540.1">
    <property type="nucleotide sequence ID" value="XM_026869739.1"/>
</dbReference>
<protein>
    <submittedName>
        <fullName evidence="2">Uncharacterized protein LOC113492297</fullName>
    </submittedName>
</protein>
<dbReference type="InParanoid" id="A0A7E5VB88"/>
<sequence>MKKQKANIFFEKFSLLNSQEHTEDIKWSSSSSSDYENTSCYVARNKNDTRKRKRKKPAYKNTSNLDITIVDASKDAAKSLHREKSPILTTKCGDVPLSPILLTSRFPPNTSTSPILKQKSLRVRSPILKLKSVSPRNSVKVKKNLCFHQENKEFNFRTVECNLNPAKKNKAEYFHEDNSSNMKAGISSANNSTTSTDSMTDSKTMIEKNNLILKVKNYFNSHFSSENSSQNISDTQSPEDCKNEDVDILTCKTQSLTNIQPLGHNSTNSDCSTYLESNSKKVKYKKGGLAHRLNALLKKQQAKVSLWHHERFLAVNSNFVIPKGEVILFCAEKIDFKYGCYVVNVLDAKNERYKIIINSFYVNNDIFPNSILRLYEPYKIITTSCLKIIVNVCKFEFIEFNNN</sequence>
<gene>
    <name evidence="2" type="primary">LOC113492297</name>
</gene>
<dbReference type="OrthoDB" id="7475009at2759"/>
<dbReference type="KEGG" id="tnl:113492297"/>
<name>A0A7E5VB88_TRINI</name>
<evidence type="ECO:0000313" key="1">
    <source>
        <dbReference type="Proteomes" id="UP000322000"/>
    </source>
</evidence>
<dbReference type="AlphaFoldDB" id="A0A7E5VB88"/>
<keyword evidence="1" id="KW-1185">Reference proteome</keyword>
<reference evidence="2" key="1">
    <citation type="submission" date="2025-08" db="UniProtKB">
        <authorList>
            <consortium name="RefSeq"/>
        </authorList>
    </citation>
    <scope>IDENTIFICATION</scope>
</reference>
<organism evidence="1 2">
    <name type="scientific">Trichoplusia ni</name>
    <name type="common">Cabbage looper</name>
    <dbReference type="NCBI Taxonomy" id="7111"/>
    <lineage>
        <taxon>Eukaryota</taxon>
        <taxon>Metazoa</taxon>
        <taxon>Ecdysozoa</taxon>
        <taxon>Arthropoda</taxon>
        <taxon>Hexapoda</taxon>
        <taxon>Insecta</taxon>
        <taxon>Pterygota</taxon>
        <taxon>Neoptera</taxon>
        <taxon>Endopterygota</taxon>
        <taxon>Lepidoptera</taxon>
        <taxon>Glossata</taxon>
        <taxon>Ditrysia</taxon>
        <taxon>Noctuoidea</taxon>
        <taxon>Noctuidae</taxon>
        <taxon>Plusiinae</taxon>
        <taxon>Trichoplusia</taxon>
    </lineage>
</organism>
<dbReference type="Proteomes" id="UP000322000">
    <property type="component" value="Chromosome 3"/>
</dbReference>
<proteinExistence type="predicted"/>
<evidence type="ECO:0000313" key="2">
    <source>
        <dbReference type="RefSeq" id="XP_026725540.1"/>
    </source>
</evidence>
<dbReference type="GeneID" id="113492297"/>
<accession>A0A7E5VB88</accession>